<accession>G2YWQ2</accession>
<dbReference type="HOGENOM" id="CLU_2996335_0_0_1"/>
<dbReference type="InParanoid" id="G2YWQ2"/>
<name>G2YWQ2_BOTF4</name>
<gene>
    <name evidence="1" type="ORF">BofuT4_uP151820.1</name>
</gene>
<proteinExistence type="predicted"/>
<evidence type="ECO:0000313" key="2">
    <source>
        <dbReference type="Proteomes" id="UP000008177"/>
    </source>
</evidence>
<evidence type="ECO:0000313" key="1">
    <source>
        <dbReference type="EMBL" id="CCD56050.1"/>
    </source>
</evidence>
<protein>
    <submittedName>
        <fullName evidence="1">Uncharacterized protein</fullName>
    </submittedName>
</protein>
<organism evidence="1 2">
    <name type="scientific">Botryotinia fuckeliana (strain T4)</name>
    <name type="common">Noble rot fungus</name>
    <name type="synonym">Botrytis cinerea</name>
    <dbReference type="NCBI Taxonomy" id="999810"/>
    <lineage>
        <taxon>Eukaryota</taxon>
        <taxon>Fungi</taxon>
        <taxon>Dikarya</taxon>
        <taxon>Ascomycota</taxon>
        <taxon>Pezizomycotina</taxon>
        <taxon>Leotiomycetes</taxon>
        <taxon>Helotiales</taxon>
        <taxon>Sclerotiniaceae</taxon>
        <taxon>Botrytis</taxon>
    </lineage>
</organism>
<sequence>MSSLAFKMIDDYVDHKVAVQLNINALSRNYVSPRPPQIYPQPRKRLLSLLASEIKSC</sequence>
<dbReference type="AlphaFoldDB" id="G2YWQ2"/>
<reference evidence="2" key="1">
    <citation type="journal article" date="2011" name="PLoS Genet.">
        <title>Genomic analysis of the necrotrophic fungal pathogens Sclerotinia sclerotiorum and Botrytis cinerea.</title>
        <authorList>
            <person name="Amselem J."/>
            <person name="Cuomo C.A."/>
            <person name="van Kan J.A."/>
            <person name="Viaud M."/>
            <person name="Benito E.P."/>
            <person name="Couloux A."/>
            <person name="Coutinho P.M."/>
            <person name="de Vries R.P."/>
            <person name="Dyer P.S."/>
            <person name="Fillinger S."/>
            <person name="Fournier E."/>
            <person name="Gout L."/>
            <person name="Hahn M."/>
            <person name="Kohn L."/>
            <person name="Lapalu N."/>
            <person name="Plummer K.M."/>
            <person name="Pradier J.M."/>
            <person name="Quevillon E."/>
            <person name="Sharon A."/>
            <person name="Simon A."/>
            <person name="ten Have A."/>
            <person name="Tudzynski B."/>
            <person name="Tudzynski P."/>
            <person name="Wincker P."/>
            <person name="Andrew M."/>
            <person name="Anthouard V."/>
            <person name="Beever R.E."/>
            <person name="Beffa R."/>
            <person name="Benoit I."/>
            <person name="Bouzid O."/>
            <person name="Brault B."/>
            <person name="Chen Z."/>
            <person name="Choquer M."/>
            <person name="Collemare J."/>
            <person name="Cotton P."/>
            <person name="Danchin E.G."/>
            <person name="Da Silva C."/>
            <person name="Gautier A."/>
            <person name="Giraud C."/>
            <person name="Giraud T."/>
            <person name="Gonzalez C."/>
            <person name="Grossetete S."/>
            <person name="Guldener U."/>
            <person name="Henrissat B."/>
            <person name="Howlett B.J."/>
            <person name="Kodira C."/>
            <person name="Kretschmer M."/>
            <person name="Lappartient A."/>
            <person name="Leroch M."/>
            <person name="Levis C."/>
            <person name="Mauceli E."/>
            <person name="Neuveglise C."/>
            <person name="Oeser B."/>
            <person name="Pearson M."/>
            <person name="Poulain J."/>
            <person name="Poussereau N."/>
            <person name="Quesneville H."/>
            <person name="Rascle C."/>
            <person name="Schumacher J."/>
            <person name="Segurens B."/>
            <person name="Sexton A."/>
            <person name="Silva E."/>
            <person name="Sirven C."/>
            <person name="Soanes D.M."/>
            <person name="Talbot N.J."/>
            <person name="Templeton M."/>
            <person name="Yandava C."/>
            <person name="Yarden O."/>
            <person name="Zeng Q."/>
            <person name="Rollins J.A."/>
            <person name="Lebrun M.H."/>
            <person name="Dickman M."/>
        </authorList>
    </citation>
    <scope>NUCLEOTIDE SEQUENCE [LARGE SCALE GENOMIC DNA]</scope>
    <source>
        <strain evidence="2">T4</strain>
    </source>
</reference>
<dbReference type="EMBL" id="FQ790358">
    <property type="protein sequence ID" value="CCD56050.1"/>
    <property type="molecule type" value="Genomic_DNA"/>
</dbReference>
<dbReference type="Proteomes" id="UP000008177">
    <property type="component" value="Unplaced contigs"/>
</dbReference>